<comment type="caution">
    <text evidence="2">The sequence shown here is derived from an EMBL/GenBank/DDBJ whole genome shotgun (WGS) entry which is preliminary data.</text>
</comment>
<sequence>MNSRSIKKNKKKNIIFFGCILINFKDIFEITADFGLNFKQKKENAFFYPLFKRKAADHYQSTEMNKRIRQTSESCTANIGSAKFNMKHSLKSWDLRRSLSAEPSEAPTAEDHTQASLHQHHPPLQQQRFCSILSVKHGRLRDSTKPHQTCRKAGFKIVFEIMISVNFPGRNLKELQRYKKANKPASLFLHS</sequence>
<keyword evidence="3" id="KW-1185">Reference proteome</keyword>
<dbReference type="Proteomes" id="UP001345963">
    <property type="component" value="Unassembled WGS sequence"/>
</dbReference>
<reference evidence="2 3" key="1">
    <citation type="submission" date="2021-07" db="EMBL/GenBank/DDBJ databases">
        <authorList>
            <person name="Palmer J.M."/>
        </authorList>
    </citation>
    <scope>NUCLEOTIDE SEQUENCE [LARGE SCALE GENOMIC DNA]</scope>
    <source>
        <strain evidence="2 3">AT_MEX2019</strain>
        <tissue evidence="2">Muscle</tissue>
    </source>
</reference>
<evidence type="ECO:0000313" key="2">
    <source>
        <dbReference type="EMBL" id="MED6247169.1"/>
    </source>
</evidence>
<dbReference type="EMBL" id="JAHUTI010049176">
    <property type="protein sequence ID" value="MED6247169.1"/>
    <property type="molecule type" value="Genomic_DNA"/>
</dbReference>
<evidence type="ECO:0000313" key="3">
    <source>
        <dbReference type="Proteomes" id="UP001345963"/>
    </source>
</evidence>
<organism evidence="2 3">
    <name type="scientific">Ataeniobius toweri</name>
    <dbReference type="NCBI Taxonomy" id="208326"/>
    <lineage>
        <taxon>Eukaryota</taxon>
        <taxon>Metazoa</taxon>
        <taxon>Chordata</taxon>
        <taxon>Craniata</taxon>
        <taxon>Vertebrata</taxon>
        <taxon>Euteleostomi</taxon>
        <taxon>Actinopterygii</taxon>
        <taxon>Neopterygii</taxon>
        <taxon>Teleostei</taxon>
        <taxon>Neoteleostei</taxon>
        <taxon>Acanthomorphata</taxon>
        <taxon>Ovalentaria</taxon>
        <taxon>Atherinomorphae</taxon>
        <taxon>Cyprinodontiformes</taxon>
        <taxon>Goodeidae</taxon>
        <taxon>Ataeniobius</taxon>
    </lineage>
</organism>
<name>A0ABU7BBK8_9TELE</name>
<gene>
    <name evidence="2" type="ORF">ATANTOWER_012160</name>
</gene>
<proteinExistence type="predicted"/>
<protein>
    <submittedName>
        <fullName evidence="2">Uncharacterized protein</fullName>
    </submittedName>
</protein>
<feature type="region of interest" description="Disordered" evidence="1">
    <location>
        <begin position="101"/>
        <end position="123"/>
    </location>
</feature>
<evidence type="ECO:0000256" key="1">
    <source>
        <dbReference type="SAM" id="MobiDB-lite"/>
    </source>
</evidence>
<accession>A0ABU7BBK8</accession>